<dbReference type="InterPro" id="IPR001509">
    <property type="entry name" value="Epimerase_deHydtase"/>
</dbReference>
<dbReference type="Pfam" id="PF01370">
    <property type="entry name" value="Epimerase"/>
    <property type="match status" value="1"/>
</dbReference>
<dbReference type="PANTHER" id="PTHR34853:SF1">
    <property type="entry name" value="LIPASE 5"/>
    <property type="match status" value="1"/>
</dbReference>
<dbReference type="SUPFAM" id="SSF53474">
    <property type="entry name" value="alpha/beta-Hydrolases"/>
    <property type="match status" value="1"/>
</dbReference>
<feature type="region of interest" description="Disordered" evidence="1">
    <location>
        <begin position="367"/>
        <end position="386"/>
    </location>
</feature>
<dbReference type="SUPFAM" id="SSF51735">
    <property type="entry name" value="NAD(P)-binding Rossmann-fold domains"/>
    <property type="match status" value="1"/>
</dbReference>
<feature type="domain" description="AB hydrolase-1" evidence="3">
    <location>
        <begin position="648"/>
        <end position="885"/>
    </location>
</feature>
<evidence type="ECO:0000313" key="4">
    <source>
        <dbReference type="EMBL" id="KAF5564471.1"/>
    </source>
</evidence>
<sequence length="901" mass="98896">MSNYPTAIPKGSLVLVTAANGHTGSHIVFELLKRDFRVRGTVRDLQSSQWLLEDDFVSKYAERGHIELGVAAVIHVAVIGDLVPDPNVAIPATIDSALSVCRSAAKEPSVKRFVFTSTFWAATFPVPGVSDTITNLDTWNDAAAQAAWAPTPYESDRILPVYFAAKVEAEKAIWKFVKDEKLPWVVNSVSPCVILGDLRDDKHLRSVPPQLIEQLYLGNTDKLQTPASNHVADVAIIHVAAAIDPDVQGQRIQVLASSFTWNDCLDILRSAYPNRSFVDNFISGDPKLIYNIENDIALDLLQKWAGRGWISLEASVSEVFQPGTLQFINSAHPDEITNSKSIRLIRSHAAKLSRALQKDKKQHEALEEYDPESSAEAELRSLGQPESDTRYRKIMPKAKVGNRPPSPLQLIGGARSVAYTGFARPLSDDEHYLFDFSCYAPGNERNFSYLMRHIWVPNAMSKLSLMAAVFHVACRNYVAAINNDLSSKFAVKKLQYRLMCIQMAKDAIESEAVATDTTIALAMLMASEAFLEGDMCAYWSHGAGVMKMINNIISFDRTLLANGGPHQDDFYTLPAGLKIPKGPSELIKLQEITDPKPYTIPASTAMSRFLYSTTNTNGTLIPASAYILWPYTTKKVKGIPDGKAPTVLWTHGTSGWYPTAAPSTHRSLFYQDFVPYALALAGYAVVAPDYAGLGVGTSWDGTAIPHEYGIYQAGGVDALNALRASLTAFPERLTTGYVNVGHSQGGAVGWGVSELLAEKKGRFKDLVKGHLGTLLFAPPTDAFSLPASSITIWVGKYLKQVYPEFKLSDWLTPLGIDRVTLFNQVEGSQSVSGFLFTPEKEIVQPDWMNTWSVAALKQIVNPSGRPWKGPMLIIQGEKDPAVHYNASLTTSKATSRNILVI</sequence>
<feature type="domain" description="NAD-dependent epimerase/dehydratase" evidence="2">
    <location>
        <begin position="14"/>
        <end position="245"/>
    </location>
</feature>
<proteinExistence type="predicted"/>
<evidence type="ECO:0000313" key="5">
    <source>
        <dbReference type="Proteomes" id="UP000574317"/>
    </source>
</evidence>
<dbReference type="InterPro" id="IPR029058">
    <property type="entry name" value="AB_hydrolase_fold"/>
</dbReference>
<dbReference type="Proteomes" id="UP000574317">
    <property type="component" value="Unassembled WGS sequence"/>
</dbReference>
<dbReference type="PANTHER" id="PTHR34853">
    <property type="match status" value="1"/>
</dbReference>
<dbReference type="EMBL" id="JAAOAO010000075">
    <property type="protein sequence ID" value="KAF5564471.1"/>
    <property type="molecule type" value="Genomic_DNA"/>
</dbReference>
<dbReference type="InterPro" id="IPR036291">
    <property type="entry name" value="NAD(P)-bd_dom_sf"/>
</dbReference>
<keyword evidence="5" id="KW-1185">Reference proteome</keyword>
<dbReference type="InterPro" id="IPR005152">
    <property type="entry name" value="Lipase_secreted"/>
</dbReference>
<reference evidence="4 5" key="1">
    <citation type="submission" date="2020-05" db="EMBL/GenBank/DDBJ databases">
        <title>Identification and distribution of gene clusters putatively required for synthesis of sphingolipid metabolism inhibitors in phylogenetically diverse species of the filamentous fungus Fusarium.</title>
        <authorList>
            <person name="Kim H.-S."/>
            <person name="Busman M."/>
            <person name="Brown D.W."/>
            <person name="Divon H."/>
            <person name="Uhlig S."/>
            <person name="Proctor R.H."/>
        </authorList>
    </citation>
    <scope>NUCLEOTIDE SEQUENCE [LARGE SCALE GENOMIC DNA]</scope>
    <source>
        <strain evidence="4 5">NRRL 25196</strain>
    </source>
</reference>
<evidence type="ECO:0000256" key="1">
    <source>
        <dbReference type="SAM" id="MobiDB-lite"/>
    </source>
</evidence>
<dbReference type="InterPro" id="IPR000073">
    <property type="entry name" value="AB_hydrolase_1"/>
</dbReference>
<dbReference type="AlphaFoldDB" id="A0A8H5NF78"/>
<protein>
    <submittedName>
        <fullName evidence="4">Secretory lipase</fullName>
    </submittedName>
</protein>
<dbReference type="Gene3D" id="3.40.50.720">
    <property type="entry name" value="NAD(P)-binding Rossmann-like Domain"/>
    <property type="match status" value="1"/>
</dbReference>
<dbReference type="GO" id="GO:0004806">
    <property type="term" value="F:triacylglycerol lipase activity"/>
    <property type="evidence" value="ECO:0007669"/>
    <property type="project" value="InterPro"/>
</dbReference>
<organism evidence="4 5">
    <name type="scientific">Fusarium napiforme</name>
    <dbReference type="NCBI Taxonomy" id="42672"/>
    <lineage>
        <taxon>Eukaryota</taxon>
        <taxon>Fungi</taxon>
        <taxon>Dikarya</taxon>
        <taxon>Ascomycota</taxon>
        <taxon>Pezizomycotina</taxon>
        <taxon>Sordariomycetes</taxon>
        <taxon>Hypocreomycetidae</taxon>
        <taxon>Hypocreales</taxon>
        <taxon>Nectriaceae</taxon>
        <taxon>Fusarium</taxon>
        <taxon>Fusarium fujikuroi species complex</taxon>
    </lineage>
</organism>
<evidence type="ECO:0000259" key="3">
    <source>
        <dbReference type="Pfam" id="PF12697"/>
    </source>
</evidence>
<comment type="caution">
    <text evidence="4">The sequence shown here is derived from an EMBL/GenBank/DDBJ whole genome shotgun (WGS) entry which is preliminary data.</text>
</comment>
<dbReference type="GO" id="GO:0016042">
    <property type="term" value="P:lipid catabolic process"/>
    <property type="evidence" value="ECO:0007669"/>
    <property type="project" value="InterPro"/>
</dbReference>
<dbReference type="Gene3D" id="3.40.50.1820">
    <property type="entry name" value="alpha/beta hydrolase"/>
    <property type="match status" value="1"/>
</dbReference>
<dbReference type="Pfam" id="PF12697">
    <property type="entry name" value="Abhydrolase_6"/>
    <property type="match status" value="1"/>
</dbReference>
<evidence type="ECO:0000259" key="2">
    <source>
        <dbReference type="Pfam" id="PF01370"/>
    </source>
</evidence>
<accession>A0A8H5NF78</accession>
<gene>
    <name evidence="4" type="ORF">FNAPI_2179</name>
</gene>
<name>A0A8H5NF78_9HYPO</name>